<gene>
    <name evidence="1" type="ORF">EIN_129100</name>
</gene>
<dbReference type="AlphaFoldDB" id="L7FPI2"/>
<proteinExistence type="predicted"/>
<evidence type="ECO:0008006" key="3">
    <source>
        <dbReference type="Google" id="ProtNLM"/>
    </source>
</evidence>
<dbReference type="KEGG" id="eiv:EIN_129100"/>
<keyword evidence="2" id="KW-1185">Reference proteome</keyword>
<organism evidence="1 2">
    <name type="scientific">Entamoeba invadens IP1</name>
    <dbReference type="NCBI Taxonomy" id="370355"/>
    <lineage>
        <taxon>Eukaryota</taxon>
        <taxon>Amoebozoa</taxon>
        <taxon>Evosea</taxon>
        <taxon>Archamoebae</taxon>
        <taxon>Mastigamoebida</taxon>
        <taxon>Entamoebidae</taxon>
        <taxon>Entamoeba</taxon>
    </lineage>
</organism>
<dbReference type="GeneID" id="14890578"/>
<dbReference type="EMBL" id="KB206458">
    <property type="protein sequence ID" value="ELP91570.1"/>
    <property type="molecule type" value="Genomic_DNA"/>
</dbReference>
<reference evidence="1 2" key="1">
    <citation type="submission" date="2012-10" db="EMBL/GenBank/DDBJ databases">
        <authorList>
            <person name="Zafar N."/>
            <person name="Inman J."/>
            <person name="Hall N."/>
            <person name="Lorenzi H."/>
            <person name="Caler E."/>
        </authorList>
    </citation>
    <scope>NUCLEOTIDE SEQUENCE [LARGE SCALE GENOMIC DNA]</scope>
    <source>
        <strain evidence="1 2">IP1</strain>
    </source>
</reference>
<protein>
    <recommendedName>
        <fullName evidence="3">F-box domain-containing protein</fullName>
    </recommendedName>
</protein>
<accession>L7FPI2</accession>
<dbReference type="Proteomes" id="UP000014680">
    <property type="component" value="Unassembled WGS sequence"/>
</dbReference>
<dbReference type="RefSeq" id="XP_004258341.1">
    <property type="nucleotide sequence ID" value="XM_004258293.1"/>
</dbReference>
<evidence type="ECO:0000313" key="1">
    <source>
        <dbReference type="EMBL" id="ELP91570.1"/>
    </source>
</evidence>
<name>L7FPI2_ENTIV</name>
<evidence type="ECO:0000313" key="2">
    <source>
        <dbReference type="Proteomes" id="UP000014680"/>
    </source>
</evidence>
<sequence>MSKQITLSKDILKSIMSFVDFSVFVLLPYISKRVHIIAQNTTNLPKITHHDVLVNYDLFKIFEIVQSQKVDAHFPQDSLSFVDDIFMDKFSNVSINLETPPNPSVLKKCANVLKNIIYCGNLDYSHCQKIKMNTTDFTKFSGKFEILQNCKFVLVEMVWEELNEKKLNDFEACLTPDITAKIVITHTISTIDDVDKITQFLTKYESYSNIVHLLDVNSYIRFHPFVIDKKSFDGMKHVISKSEEDEEGVFDGKIAGKVMMMKKGLKYAKKQICLTNFEFLAPYAPTEICVCGYKSRKVDLSSLEYIKIIKYDVYSGNGNVCQFPETVEEMEVLQTFPTKIEKETIEELKLPSLRKMEVGEGYKKRPQIEKRKLEIGEKILENIGRLGLREITINTVECRGYLRLADMRKIDVRNVNCELTIECDSVKKLVLVMSEAIIRIKKDEPIEELVTDFSHVRVQSTKLGQTQIVKIVECNNEWVFLNFFKAKVVVLEQLDATTVVLDNDTVKYLIINGCQKLSMAGLSSKSDLKNLKFCSIQGCELLTELAEKHPKKKK</sequence>
<dbReference type="VEuPathDB" id="AmoebaDB:EIN_129100"/>